<dbReference type="AlphaFoldDB" id="A0A1I6SRG8"/>
<reference evidence="3" key="1">
    <citation type="submission" date="2016-10" db="EMBL/GenBank/DDBJ databases">
        <authorList>
            <person name="Varghese N."/>
            <person name="Submissions S."/>
        </authorList>
    </citation>
    <scope>NUCLEOTIDE SEQUENCE [LARGE SCALE GENOMIC DNA]</scope>
    <source>
        <strain evidence="3">DSM 22427</strain>
    </source>
</reference>
<organism evidence="2 3">
    <name type="scientific">Halostagnicola kamekurae</name>
    <dbReference type="NCBI Taxonomy" id="619731"/>
    <lineage>
        <taxon>Archaea</taxon>
        <taxon>Methanobacteriati</taxon>
        <taxon>Methanobacteriota</taxon>
        <taxon>Stenosarchaea group</taxon>
        <taxon>Halobacteria</taxon>
        <taxon>Halobacteriales</taxon>
        <taxon>Natrialbaceae</taxon>
        <taxon>Halostagnicola</taxon>
    </lineage>
</organism>
<accession>A0A1I6SRG8</accession>
<name>A0A1I6SRG8_9EURY</name>
<sequence>MAPPLVHFLAGATLALFVAMPFALRGRLARRHLWLVVIGGLWGMAPDGNYVTPVFESQLAALHGSQWANVFAGHHALDRPAFATRALTSTGVAVMGFVVGVFGFSSAATVGERGRRDTRSPRNRLLTRAVLSGYAAILTGALAGVCSGLVLAHTGRMEPLAALWGRESATAGWVFLLACSLGASGVFALVLEVLDRRWPVLRPTFGAGIGLAGAVIAWGTVVAVAVPIWMRVALDLPRPIPYLHLASLAGLVVFGLVVGLVYPTTRRVLDSSAPPR</sequence>
<dbReference type="Proteomes" id="UP000199199">
    <property type="component" value="Unassembled WGS sequence"/>
</dbReference>
<dbReference type="EMBL" id="FOZS01000002">
    <property type="protein sequence ID" value="SFS79418.1"/>
    <property type="molecule type" value="Genomic_DNA"/>
</dbReference>
<protein>
    <submittedName>
        <fullName evidence="2">Uncharacterized protein</fullName>
    </submittedName>
</protein>
<feature type="transmembrane region" description="Helical" evidence="1">
    <location>
        <begin position="86"/>
        <end position="110"/>
    </location>
</feature>
<keyword evidence="1" id="KW-0472">Membrane</keyword>
<dbReference type="RefSeq" id="WP_092905253.1">
    <property type="nucleotide sequence ID" value="NZ_FOZS01000002.1"/>
</dbReference>
<gene>
    <name evidence="2" type="ORF">SAMN04488556_2856</name>
</gene>
<evidence type="ECO:0000313" key="2">
    <source>
        <dbReference type="EMBL" id="SFS79418.1"/>
    </source>
</evidence>
<feature type="transmembrane region" description="Helical" evidence="1">
    <location>
        <begin position="206"/>
        <end position="230"/>
    </location>
</feature>
<feature type="transmembrane region" description="Helical" evidence="1">
    <location>
        <begin position="33"/>
        <end position="52"/>
    </location>
</feature>
<evidence type="ECO:0000313" key="3">
    <source>
        <dbReference type="Proteomes" id="UP000199199"/>
    </source>
</evidence>
<keyword evidence="3" id="KW-1185">Reference proteome</keyword>
<feature type="transmembrane region" description="Helical" evidence="1">
    <location>
        <begin position="172"/>
        <end position="194"/>
    </location>
</feature>
<proteinExistence type="predicted"/>
<feature type="transmembrane region" description="Helical" evidence="1">
    <location>
        <begin position="242"/>
        <end position="262"/>
    </location>
</feature>
<evidence type="ECO:0000256" key="1">
    <source>
        <dbReference type="SAM" id="Phobius"/>
    </source>
</evidence>
<dbReference type="OrthoDB" id="236291at2157"/>
<feature type="transmembrane region" description="Helical" evidence="1">
    <location>
        <begin position="131"/>
        <end position="152"/>
    </location>
</feature>
<keyword evidence="1" id="KW-1133">Transmembrane helix</keyword>
<feature type="transmembrane region" description="Helical" evidence="1">
    <location>
        <begin position="6"/>
        <end position="24"/>
    </location>
</feature>
<keyword evidence="1" id="KW-0812">Transmembrane</keyword>